<reference evidence="1 2" key="1">
    <citation type="journal article" date="2019" name="Sci. Rep.">
        <title>Orb-weaving spider Araneus ventricosus genome elucidates the spidroin gene catalogue.</title>
        <authorList>
            <person name="Kono N."/>
            <person name="Nakamura H."/>
            <person name="Ohtoshi R."/>
            <person name="Moran D.A.P."/>
            <person name="Shinohara A."/>
            <person name="Yoshida Y."/>
            <person name="Fujiwara M."/>
            <person name="Mori M."/>
            <person name="Tomita M."/>
            <person name="Arakawa K."/>
        </authorList>
    </citation>
    <scope>NUCLEOTIDE SEQUENCE [LARGE SCALE GENOMIC DNA]</scope>
</reference>
<protein>
    <recommendedName>
        <fullName evidence="3">RNase H type-1 domain-containing protein</fullName>
    </recommendedName>
</protein>
<organism evidence="1 2">
    <name type="scientific">Araneus ventricosus</name>
    <name type="common">Orbweaver spider</name>
    <name type="synonym">Epeira ventricosa</name>
    <dbReference type="NCBI Taxonomy" id="182803"/>
    <lineage>
        <taxon>Eukaryota</taxon>
        <taxon>Metazoa</taxon>
        <taxon>Ecdysozoa</taxon>
        <taxon>Arthropoda</taxon>
        <taxon>Chelicerata</taxon>
        <taxon>Arachnida</taxon>
        <taxon>Araneae</taxon>
        <taxon>Araneomorphae</taxon>
        <taxon>Entelegynae</taxon>
        <taxon>Araneoidea</taxon>
        <taxon>Araneidae</taxon>
        <taxon>Araneus</taxon>
    </lineage>
</organism>
<dbReference type="Gene3D" id="3.30.420.10">
    <property type="entry name" value="Ribonuclease H-like superfamily/Ribonuclease H"/>
    <property type="match status" value="1"/>
</dbReference>
<sequence>MKKKIKSLTIHPSLFNIINQISTTEPYKEDSSLMFFTDGSKTEMGTGCSYCAFENGSKVLEWKGKLEKFHRLFQAELMGLKEAIIRTSQGNEITKIWTNSLSIVMAVLIRIPLINLSKTFSLFSHRIEIFWLDGSKSMLAIGLMKKPTLSPKKTSQKGW</sequence>
<name>A0A4Y2LW85_ARAVE</name>
<keyword evidence="2" id="KW-1185">Reference proteome</keyword>
<dbReference type="AlphaFoldDB" id="A0A4Y2LW85"/>
<dbReference type="Proteomes" id="UP000499080">
    <property type="component" value="Unassembled WGS sequence"/>
</dbReference>
<proteinExistence type="predicted"/>
<dbReference type="GO" id="GO:0003676">
    <property type="term" value="F:nucleic acid binding"/>
    <property type="evidence" value="ECO:0007669"/>
    <property type="project" value="InterPro"/>
</dbReference>
<evidence type="ECO:0008006" key="3">
    <source>
        <dbReference type="Google" id="ProtNLM"/>
    </source>
</evidence>
<evidence type="ECO:0000313" key="1">
    <source>
        <dbReference type="EMBL" id="GBN17786.1"/>
    </source>
</evidence>
<dbReference type="SUPFAM" id="SSF53098">
    <property type="entry name" value="Ribonuclease H-like"/>
    <property type="match status" value="1"/>
</dbReference>
<dbReference type="EMBL" id="BGPR01006297">
    <property type="protein sequence ID" value="GBN17786.1"/>
    <property type="molecule type" value="Genomic_DNA"/>
</dbReference>
<gene>
    <name evidence="1" type="ORF">AVEN_8092_1</name>
</gene>
<comment type="caution">
    <text evidence="1">The sequence shown here is derived from an EMBL/GenBank/DDBJ whole genome shotgun (WGS) entry which is preliminary data.</text>
</comment>
<accession>A0A4Y2LW85</accession>
<evidence type="ECO:0000313" key="2">
    <source>
        <dbReference type="Proteomes" id="UP000499080"/>
    </source>
</evidence>
<dbReference type="InterPro" id="IPR036397">
    <property type="entry name" value="RNaseH_sf"/>
</dbReference>
<dbReference type="OrthoDB" id="5077812at2759"/>
<dbReference type="InterPro" id="IPR012337">
    <property type="entry name" value="RNaseH-like_sf"/>
</dbReference>